<dbReference type="VEuPathDB" id="FungiDB:ACJ73_07730"/>
<evidence type="ECO:0000313" key="2">
    <source>
        <dbReference type="Proteomes" id="UP000242791"/>
    </source>
</evidence>
<dbReference type="EMBL" id="LGTZ01001636">
    <property type="protein sequence ID" value="OJD20934.1"/>
    <property type="molecule type" value="Genomic_DNA"/>
</dbReference>
<dbReference type="InterPro" id="IPR021842">
    <property type="entry name" value="DUF3435"/>
</dbReference>
<name>A0A1J9PX93_9EURO</name>
<dbReference type="PANTHER" id="PTHR37535:SF2">
    <property type="entry name" value="FINGER DOMAIN PROTEIN, PUTATIVE (AFU_ORTHOLOGUE AFUA_6G09300)-RELATED"/>
    <property type="match status" value="1"/>
</dbReference>
<sequence length="560" mass="64360">MIKNVIPKLAKLYRLTKGRRGKSVVYLDDLVKIVETTVTTTKKKFGHGRQRILLCLFFQLAGFTANRSQALLNLCYRHIKVTLLKDPDRGPNRIVIEFIIEFAKTFRGDKEETTYIVPEIIFDPSLILSPHVTLLGLLFADRAFAPLDGERVLTSARELLDLLELHLDPTLDDVPVFRKSERTLEGIEISATEALTYGTIKPWIKRIGEISAFREILRPYSLRYGKGACCQLLIIFNPAGHISEAVRSLIFQHSDPRTFFKYYLHRKVDKDVRAIVQGLDPQEHMMRAACRMLRSVNPRRPQKLTTAQSKSVNLLPDIQELIRKRDLLTRRLGRPIKRLEGTVEYRLHKKISCELAGTRQRARDGLLRDIRKKFDYEEPLREIKRQLSGIKVSRAVGESLSADRTVPPQQQWLISALLTLPRQTLRDETLRRTEAIDAMAAYCLFEEGDTCRLPHDKTPTAQALQKVKVEVPVPAIPSQREIASRAVMKDHRPLYCFIYLDKFSTHGGVTKHFGRKHLQRIKRGDTIRCPRCRYDVVLEIKMDLQSHAYHVHSTVSPADP</sequence>
<organism evidence="1 2">
    <name type="scientific">Blastomyces percursus</name>
    <dbReference type="NCBI Taxonomy" id="1658174"/>
    <lineage>
        <taxon>Eukaryota</taxon>
        <taxon>Fungi</taxon>
        <taxon>Dikarya</taxon>
        <taxon>Ascomycota</taxon>
        <taxon>Pezizomycotina</taxon>
        <taxon>Eurotiomycetes</taxon>
        <taxon>Eurotiomycetidae</taxon>
        <taxon>Onygenales</taxon>
        <taxon>Ajellomycetaceae</taxon>
        <taxon>Blastomyces</taxon>
    </lineage>
</organism>
<keyword evidence="2" id="KW-1185">Reference proteome</keyword>
<evidence type="ECO:0008006" key="3">
    <source>
        <dbReference type="Google" id="ProtNLM"/>
    </source>
</evidence>
<dbReference type="STRING" id="1658174.A0A1J9PX93"/>
<comment type="caution">
    <text evidence="1">The sequence shown here is derived from an EMBL/GenBank/DDBJ whole genome shotgun (WGS) entry which is preliminary data.</text>
</comment>
<proteinExistence type="predicted"/>
<dbReference type="Proteomes" id="UP000242791">
    <property type="component" value="Unassembled WGS sequence"/>
</dbReference>
<evidence type="ECO:0000313" key="1">
    <source>
        <dbReference type="EMBL" id="OJD20934.1"/>
    </source>
</evidence>
<gene>
    <name evidence="1" type="ORF">ACJ73_07730</name>
</gene>
<dbReference type="Pfam" id="PF11917">
    <property type="entry name" value="DUF3435"/>
    <property type="match status" value="1"/>
</dbReference>
<reference evidence="1 2" key="1">
    <citation type="submission" date="2015-08" db="EMBL/GenBank/DDBJ databases">
        <title>Emmonsia species relationships and genome sequence.</title>
        <authorList>
            <person name="Cuomo C.A."/>
            <person name="Schwartz I.S."/>
            <person name="Kenyon C."/>
            <person name="De Hoog G.S."/>
            <person name="Govender N.P."/>
            <person name="Botha A."/>
            <person name="Moreno L."/>
            <person name="De Vries M."/>
            <person name="Munoz J.F."/>
            <person name="Stielow J.B."/>
        </authorList>
    </citation>
    <scope>NUCLEOTIDE SEQUENCE [LARGE SCALE GENOMIC DNA]</scope>
    <source>
        <strain evidence="1 2">EI222</strain>
    </source>
</reference>
<dbReference type="AlphaFoldDB" id="A0A1J9PX93"/>
<accession>A0A1J9PX93</accession>
<dbReference type="PANTHER" id="PTHR37535">
    <property type="entry name" value="FLUG DOMAIN PROTEIN"/>
    <property type="match status" value="1"/>
</dbReference>
<protein>
    <recommendedName>
        <fullName evidence="3">C2H2-type domain-containing protein</fullName>
    </recommendedName>
</protein>
<dbReference type="OrthoDB" id="4184092at2759"/>